<comment type="cofactor">
    <cofactor evidence="1">
        <name>Zn(2+)</name>
        <dbReference type="ChEBI" id="CHEBI:29105"/>
    </cofactor>
</comment>
<evidence type="ECO:0000256" key="6">
    <source>
        <dbReference type="ARBA" id="ARBA00022759"/>
    </source>
</evidence>
<dbReference type="PANTHER" id="PTHR46018">
    <property type="entry name" value="ZINC PHOSPHODIESTERASE ELAC PROTEIN 1"/>
    <property type="match status" value="1"/>
</dbReference>
<feature type="domain" description="Metallo-beta-lactamase" evidence="10">
    <location>
        <begin position="198"/>
        <end position="269"/>
    </location>
</feature>
<reference evidence="11" key="1">
    <citation type="submission" date="2022-07" db="EMBL/GenBank/DDBJ databases">
        <title>Genome analysis of Parmales, a sister group of diatoms, reveals the evolutionary specialization of diatoms from phago-mixotrophs to photoautotrophs.</title>
        <authorList>
            <person name="Ban H."/>
            <person name="Sato S."/>
            <person name="Yoshikawa S."/>
            <person name="Kazumasa Y."/>
            <person name="Nakamura Y."/>
            <person name="Ichinomiya M."/>
            <person name="Saitoh K."/>
            <person name="Sato N."/>
            <person name="Blanc-Mathieu R."/>
            <person name="Endo H."/>
            <person name="Kuwata A."/>
            <person name="Ogata H."/>
        </authorList>
    </citation>
    <scope>NUCLEOTIDE SEQUENCE</scope>
</reference>
<comment type="caution">
    <text evidence="11">The sequence shown here is derived from an EMBL/GenBank/DDBJ whole genome shotgun (WGS) entry which is preliminary data.</text>
</comment>
<evidence type="ECO:0000256" key="5">
    <source>
        <dbReference type="ARBA" id="ARBA00022723"/>
    </source>
</evidence>
<dbReference type="PANTHER" id="PTHR46018:SF2">
    <property type="entry name" value="ZINC PHOSPHODIESTERASE ELAC PROTEIN 1"/>
    <property type="match status" value="1"/>
</dbReference>
<keyword evidence="7" id="KW-0378">Hydrolase</keyword>
<dbReference type="GO" id="GO:0042781">
    <property type="term" value="F:3'-tRNA processing endoribonuclease activity"/>
    <property type="evidence" value="ECO:0007669"/>
    <property type="project" value="TreeGrafter"/>
</dbReference>
<dbReference type="InterPro" id="IPR036866">
    <property type="entry name" value="RibonucZ/Hydroxyglut_hydro"/>
</dbReference>
<dbReference type="InterPro" id="IPR001279">
    <property type="entry name" value="Metallo-B-lactamas"/>
</dbReference>
<evidence type="ECO:0000256" key="3">
    <source>
        <dbReference type="ARBA" id="ARBA00022694"/>
    </source>
</evidence>
<evidence type="ECO:0000256" key="4">
    <source>
        <dbReference type="ARBA" id="ARBA00022722"/>
    </source>
</evidence>
<keyword evidence="6" id="KW-0255">Endonuclease</keyword>
<comment type="subunit">
    <text evidence="2">Homodimer.</text>
</comment>
<dbReference type="CDD" id="cd07717">
    <property type="entry name" value="RNaseZ_ZiPD-like_MBL-fold"/>
    <property type="match status" value="1"/>
</dbReference>
<dbReference type="GO" id="GO:0046872">
    <property type="term" value="F:metal ion binding"/>
    <property type="evidence" value="ECO:0007669"/>
    <property type="project" value="UniProtKB-KW"/>
</dbReference>
<sequence>MEVWSDNREVWSDNREVWSDNREVWSDNREDRDNRSSGTNKDSNNDSNDETRLIQEIEYGRWSLYASNVNDSSPPSATPTGIEKLTVKKLRELIKEVATSKGTPDKDVPKSNAKKGELVEWLMSNNIGTASSTSLPAPPKAPLSMPPTGSPPLTTNAVDRSLHPFLQTSSASDLSLTFLGSASCTPSTTRGVSSLVLSQRWRDGSSWVFDCGEGTQIQIQRSASVRPGRVTKIFLTHCHGDHTFGLPGLLCLIGQDRGKDSEPIDVYGPEGTRMWLRHSIRFTASRIVPPYRVHELKSVPLAPGWVQVSPGSGYFLPRANHLMDRTSSFPPPGDPRSALPTPTADKASYARYVEDDPNPLPPDPAYGEVGGGRDIPPSYSPPGSLVPNSPVWEVVGEAEGNGMRVNAGIMSHGVPTVGYACTEMDRPGKLNPEVALPVIKRNFEALKRGGVKDPMKLMEGLKRMSRSDSMTFPDGTVIKGSDVVTAAQKGRKVVILGDTNDATGMLDIAMDPDLLVHEATNAFLKGIDRDATAGEVHRDTAKHGHSTPQVAGGFARRVGAKRLALNHFSPRYKGDDDKASVRVSRRIEKLAIDASGLKEEDVIGAWDFLDIDIGH</sequence>
<dbReference type="GO" id="GO:0005634">
    <property type="term" value="C:nucleus"/>
    <property type="evidence" value="ECO:0007669"/>
    <property type="project" value="TreeGrafter"/>
</dbReference>
<feature type="compositionally biased region" description="Pro residues" evidence="9">
    <location>
        <begin position="136"/>
        <end position="148"/>
    </location>
</feature>
<evidence type="ECO:0000259" key="10">
    <source>
        <dbReference type="Pfam" id="PF00753"/>
    </source>
</evidence>
<feature type="compositionally biased region" description="Polar residues" evidence="9">
    <location>
        <begin position="36"/>
        <end position="46"/>
    </location>
</feature>
<proteinExistence type="inferred from homology"/>
<dbReference type="AlphaFoldDB" id="A0A9W7ALX1"/>
<dbReference type="HAMAP" id="MF_01818">
    <property type="entry name" value="RNase_Z_BN"/>
    <property type="match status" value="1"/>
</dbReference>
<feature type="compositionally biased region" description="Basic and acidic residues" evidence="9">
    <location>
        <begin position="16"/>
        <end position="35"/>
    </location>
</feature>
<feature type="region of interest" description="Disordered" evidence="9">
    <location>
        <begin position="16"/>
        <end position="51"/>
    </location>
</feature>
<dbReference type="Gene3D" id="3.60.15.10">
    <property type="entry name" value="Ribonuclease Z/Hydroxyacylglutathione hydrolase-like"/>
    <property type="match status" value="1"/>
</dbReference>
<keyword evidence="8" id="KW-0862">Zinc</keyword>
<keyword evidence="3" id="KW-0819">tRNA processing</keyword>
<keyword evidence="5" id="KW-0479">Metal-binding</keyword>
<evidence type="ECO:0000256" key="9">
    <source>
        <dbReference type="SAM" id="MobiDB-lite"/>
    </source>
</evidence>
<evidence type="ECO:0000256" key="1">
    <source>
        <dbReference type="ARBA" id="ARBA00001947"/>
    </source>
</evidence>
<keyword evidence="12" id="KW-1185">Reference proteome</keyword>
<dbReference type="InterPro" id="IPR013471">
    <property type="entry name" value="RNase_Z/BN"/>
</dbReference>
<organism evidence="11 12">
    <name type="scientific">Triparma retinervis</name>
    <dbReference type="NCBI Taxonomy" id="2557542"/>
    <lineage>
        <taxon>Eukaryota</taxon>
        <taxon>Sar</taxon>
        <taxon>Stramenopiles</taxon>
        <taxon>Ochrophyta</taxon>
        <taxon>Bolidophyceae</taxon>
        <taxon>Parmales</taxon>
        <taxon>Triparmaceae</taxon>
        <taxon>Triparma</taxon>
    </lineage>
</organism>
<keyword evidence="4" id="KW-0540">Nuclease</keyword>
<dbReference type="OrthoDB" id="527344at2759"/>
<gene>
    <name evidence="11" type="ORF">TrRE_jg11108</name>
</gene>
<evidence type="ECO:0000313" key="11">
    <source>
        <dbReference type="EMBL" id="GMH70165.1"/>
    </source>
</evidence>
<feature type="region of interest" description="Disordered" evidence="9">
    <location>
        <begin position="352"/>
        <end position="384"/>
    </location>
</feature>
<evidence type="ECO:0000256" key="7">
    <source>
        <dbReference type="ARBA" id="ARBA00022801"/>
    </source>
</evidence>
<dbReference type="Pfam" id="PF00753">
    <property type="entry name" value="Lactamase_B"/>
    <property type="match status" value="1"/>
</dbReference>
<dbReference type="EMBL" id="BRXZ01002786">
    <property type="protein sequence ID" value="GMH70165.1"/>
    <property type="molecule type" value="Genomic_DNA"/>
</dbReference>
<accession>A0A9W7ALX1</accession>
<dbReference type="Proteomes" id="UP001165082">
    <property type="component" value="Unassembled WGS sequence"/>
</dbReference>
<dbReference type="SUPFAM" id="SSF56281">
    <property type="entry name" value="Metallo-hydrolase/oxidoreductase"/>
    <property type="match status" value="1"/>
</dbReference>
<evidence type="ECO:0000256" key="8">
    <source>
        <dbReference type="ARBA" id="ARBA00022833"/>
    </source>
</evidence>
<evidence type="ECO:0000313" key="12">
    <source>
        <dbReference type="Proteomes" id="UP001165082"/>
    </source>
</evidence>
<feature type="region of interest" description="Disordered" evidence="9">
    <location>
        <begin position="129"/>
        <end position="148"/>
    </location>
</feature>
<evidence type="ECO:0000256" key="2">
    <source>
        <dbReference type="ARBA" id="ARBA00011738"/>
    </source>
</evidence>
<name>A0A9W7ALX1_9STRA</name>
<protein>
    <recommendedName>
        <fullName evidence="10">Metallo-beta-lactamase domain-containing protein</fullName>
    </recommendedName>
</protein>